<evidence type="ECO:0000313" key="15">
    <source>
        <dbReference type="Proteomes" id="UP000301737"/>
    </source>
</evidence>
<evidence type="ECO:0000256" key="7">
    <source>
        <dbReference type="ARBA" id="ARBA00022787"/>
    </source>
</evidence>
<dbReference type="InterPro" id="IPR050214">
    <property type="entry name" value="Cys_Synth/Cystath_Beta-Synth"/>
</dbReference>
<accession>A0A4C2EC24</accession>
<dbReference type="Gene3D" id="3.40.50.1100">
    <property type="match status" value="2"/>
</dbReference>
<evidence type="ECO:0000256" key="11">
    <source>
        <dbReference type="ARBA" id="ARBA00047931"/>
    </source>
</evidence>
<proteinExistence type="inferred from homology"/>
<gene>
    <name evidence="14" type="ORF">ZYGM_000135</name>
</gene>
<dbReference type="InterPro" id="IPR001216">
    <property type="entry name" value="P-phosphate_BS"/>
</dbReference>
<evidence type="ECO:0000256" key="6">
    <source>
        <dbReference type="ARBA" id="ARBA00022692"/>
    </source>
</evidence>
<name>A0A4C2EC24_9SACH</name>
<protein>
    <recommendedName>
        <fullName evidence="4">cysteine synthase</fullName>
        <ecNumber evidence="4">2.5.1.47</ecNumber>
    </recommendedName>
    <alternativeName>
        <fullName evidence="12">Cysteine synthase-like protein</fullName>
    </alternativeName>
</protein>
<keyword evidence="8" id="KW-1133">Transmembrane helix</keyword>
<dbReference type="GO" id="GO:0006535">
    <property type="term" value="P:cysteine biosynthetic process from serine"/>
    <property type="evidence" value="ECO:0007669"/>
    <property type="project" value="InterPro"/>
</dbReference>
<dbReference type="OrthoDB" id="10259545at2759"/>
<evidence type="ECO:0000256" key="5">
    <source>
        <dbReference type="ARBA" id="ARBA00022679"/>
    </source>
</evidence>
<keyword evidence="15" id="KW-1185">Reference proteome</keyword>
<dbReference type="EMBL" id="BIMX01000050">
    <property type="protein sequence ID" value="GCF01686.1"/>
    <property type="molecule type" value="Genomic_DNA"/>
</dbReference>
<reference evidence="14 15" key="1">
    <citation type="submission" date="2019-01" db="EMBL/GenBank/DDBJ databases">
        <title>Draft Genome Sequencing of Zygosaccharomyces mellis Ca-7.</title>
        <authorList>
            <person name="Shiwa Y."/>
            <person name="Kanesaki Y."/>
            <person name="Ishige T."/>
            <person name="Mura K."/>
            <person name="Hori T."/>
            <person name="Tamura T."/>
        </authorList>
    </citation>
    <scope>NUCLEOTIDE SEQUENCE [LARGE SCALE GENOMIC DNA]</scope>
    <source>
        <strain evidence="14 15">Ca-7</strain>
    </source>
</reference>
<evidence type="ECO:0000259" key="13">
    <source>
        <dbReference type="Pfam" id="PF00291"/>
    </source>
</evidence>
<keyword evidence="5" id="KW-0808">Transferase</keyword>
<evidence type="ECO:0000256" key="10">
    <source>
        <dbReference type="ARBA" id="ARBA00023136"/>
    </source>
</evidence>
<comment type="subcellular location">
    <subcellularLocation>
        <location evidence="2">Mitochondrion outer membrane</location>
        <topology evidence="2">Single-pass membrane protein</topology>
    </subcellularLocation>
</comment>
<dbReference type="SUPFAM" id="SSF53686">
    <property type="entry name" value="Tryptophan synthase beta subunit-like PLP-dependent enzymes"/>
    <property type="match status" value="1"/>
</dbReference>
<keyword evidence="7" id="KW-1000">Mitochondrion outer membrane</keyword>
<sequence length="486" mass="54194">MTIAVTETGTLKKFSQITYLQYKSLPPEIQDEYLAWAQREWEKQWAELQFERQGGISGIAKKKAEQEVKWLERVTTWSYLHAYVPQNRYNKSTFKKSKRLELAMSTDSGYWKNAVTFVSISLAAYTSWKYYQAVLRMSTPPVKQSVDELIGDTPLVLIKSLSKATGSHIYAKMELCNPAGSAKDRVAFNVIKEAEQDGRLVKGKPGWVFEGTSGSTGISIALLCNALGYRAHISLPDDTSNEKLSLLESLGATINKVKPASIVDPNQYVNAAKRACEELVKNGGRGIFADQFENEANWRIHYETTGPEIYKQMNGQIDGFVAGCGTGGTITGVCKYLKERISPHVVLADPQGSGFYNRINYGVMYDKVEKEGTRRRHQVDTMVEGIGLNRITRNFEMGEHYIDASIRVTDDQAIKMSKFLSVQDGLFVGSSTAINAVAAVKLSKNLGKGSRIVIIACDSGSRHLSKFWKTAKDIDRDITLEQVMID</sequence>
<feature type="domain" description="Tryptophan synthase beta chain-like PALP" evidence="13">
    <location>
        <begin position="147"/>
        <end position="458"/>
    </location>
</feature>
<dbReference type="Proteomes" id="UP000301737">
    <property type="component" value="Unassembled WGS sequence"/>
</dbReference>
<dbReference type="GO" id="GO:0005741">
    <property type="term" value="C:mitochondrial outer membrane"/>
    <property type="evidence" value="ECO:0007669"/>
    <property type="project" value="UniProtKB-SubCell"/>
</dbReference>
<dbReference type="PANTHER" id="PTHR10314">
    <property type="entry name" value="CYSTATHIONINE BETA-SYNTHASE"/>
    <property type="match status" value="1"/>
</dbReference>
<evidence type="ECO:0000256" key="3">
    <source>
        <dbReference type="ARBA" id="ARBA00007103"/>
    </source>
</evidence>
<evidence type="ECO:0000256" key="2">
    <source>
        <dbReference type="ARBA" id="ARBA00004572"/>
    </source>
</evidence>
<evidence type="ECO:0000313" key="14">
    <source>
        <dbReference type="EMBL" id="GCF01686.1"/>
    </source>
</evidence>
<keyword evidence="6" id="KW-0812">Transmembrane</keyword>
<dbReference type="AlphaFoldDB" id="A0A4C2EC24"/>
<evidence type="ECO:0000256" key="9">
    <source>
        <dbReference type="ARBA" id="ARBA00023128"/>
    </source>
</evidence>
<dbReference type="FunFam" id="3.40.50.1100:FF:000096">
    <property type="entry name" value="Related to cysteine synthase"/>
    <property type="match status" value="1"/>
</dbReference>
<evidence type="ECO:0000256" key="4">
    <source>
        <dbReference type="ARBA" id="ARBA00012681"/>
    </source>
</evidence>
<dbReference type="InterPro" id="IPR036052">
    <property type="entry name" value="TrpB-like_PALP_sf"/>
</dbReference>
<comment type="catalytic activity">
    <reaction evidence="11">
        <text>O-acetyl-L-serine + hydrogen sulfide = L-cysteine + acetate</text>
        <dbReference type="Rhea" id="RHEA:14829"/>
        <dbReference type="ChEBI" id="CHEBI:29919"/>
        <dbReference type="ChEBI" id="CHEBI:30089"/>
        <dbReference type="ChEBI" id="CHEBI:35235"/>
        <dbReference type="ChEBI" id="CHEBI:58340"/>
        <dbReference type="EC" id="2.5.1.47"/>
    </reaction>
</comment>
<evidence type="ECO:0000256" key="12">
    <source>
        <dbReference type="ARBA" id="ARBA00078545"/>
    </source>
</evidence>
<keyword evidence="10" id="KW-0472">Membrane</keyword>
<evidence type="ECO:0000256" key="1">
    <source>
        <dbReference type="ARBA" id="ARBA00001933"/>
    </source>
</evidence>
<organism evidence="14 15">
    <name type="scientific">Zygosaccharomyces mellis</name>
    <dbReference type="NCBI Taxonomy" id="42258"/>
    <lineage>
        <taxon>Eukaryota</taxon>
        <taxon>Fungi</taxon>
        <taxon>Dikarya</taxon>
        <taxon>Ascomycota</taxon>
        <taxon>Saccharomycotina</taxon>
        <taxon>Saccharomycetes</taxon>
        <taxon>Saccharomycetales</taxon>
        <taxon>Saccharomycetaceae</taxon>
        <taxon>Zygosaccharomyces</taxon>
    </lineage>
</organism>
<dbReference type="InterPro" id="IPR001926">
    <property type="entry name" value="TrpB-like_PALP"/>
</dbReference>
<keyword evidence="9" id="KW-0496">Mitochondrion</keyword>
<dbReference type="PROSITE" id="PS00901">
    <property type="entry name" value="CYS_SYNTHASE"/>
    <property type="match status" value="1"/>
</dbReference>
<dbReference type="GO" id="GO:0004124">
    <property type="term" value="F:cysteine synthase activity"/>
    <property type="evidence" value="ECO:0007669"/>
    <property type="project" value="UniProtKB-EC"/>
</dbReference>
<dbReference type="Pfam" id="PF00291">
    <property type="entry name" value="PALP"/>
    <property type="match status" value="1"/>
</dbReference>
<comment type="cofactor">
    <cofactor evidence="1">
        <name>pyridoxal 5'-phosphate</name>
        <dbReference type="ChEBI" id="CHEBI:597326"/>
    </cofactor>
</comment>
<comment type="similarity">
    <text evidence="3">Belongs to the cysteine synthase/cystathionine beta-synthase family.</text>
</comment>
<dbReference type="EC" id="2.5.1.47" evidence="4"/>
<comment type="caution">
    <text evidence="14">The sequence shown here is derived from an EMBL/GenBank/DDBJ whole genome shotgun (WGS) entry which is preliminary data.</text>
</comment>
<dbReference type="CDD" id="cd01561">
    <property type="entry name" value="CBS_like"/>
    <property type="match status" value="1"/>
</dbReference>
<evidence type="ECO:0000256" key="8">
    <source>
        <dbReference type="ARBA" id="ARBA00022989"/>
    </source>
</evidence>